<gene>
    <name evidence="2" type="ORF">EUGRSUZ_B03000</name>
</gene>
<feature type="compositionally biased region" description="Basic and acidic residues" evidence="1">
    <location>
        <begin position="76"/>
        <end position="91"/>
    </location>
</feature>
<feature type="compositionally biased region" description="Low complexity" evidence="1">
    <location>
        <begin position="18"/>
        <end position="28"/>
    </location>
</feature>
<feature type="region of interest" description="Disordered" evidence="1">
    <location>
        <begin position="69"/>
        <end position="91"/>
    </location>
</feature>
<proteinExistence type="predicted"/>
<reference evidence="2" key="1">
    <citation type="submission" date="2013-07" db="EMBL/GenBank/DDBJ databases">
        <title>The genome of Eucalyptus grandis.</title>
        <authorList>
            <person name="Schmutz J."/>
            <person name="Hayes R."/>
            <person name="Myburg A."/>
            <person name="Tuskan G."/>
            <person name="Grattapaglia D."/>
            <person name="Rokhsar D.S."/>
        </authorList>
    </citation>
    <scope>NUCLEOTIDE SEQUENCE</scope>
    <source>
        <tissue evidence="2">Leaf extractions</tissue>
    </source>
</reference>
<dbReference type="AlphaFoldDB" id="A0A059D7V9"/>
<dbReference type="InParanoid" id="A0A059D7V9"/>
<name>A0A059D7V9_EUCGR</name>
<dbReference type="EMBL" id="KK198754">
    <property type="protein sequence ID" value="KCW86310.1"/>
    <property type="molecule type" value="Genomic_DNA"/>
</dbReference>
<sequence length="127" mass="13904">MMNKKMIGSRCRHRRRSSFGSLSSELSFAIRTPPPAAAPSSRARRDAEEEVEIPDESWRAKRQIKEAVVGSVGSGADREGGDHEGGDRRKETAAASSFLRLLSPEMTESVDGSLGFFFFFAPVLGEL</sequence>
<dbReference type="Gramene" id="KCW86310">
    <property type="protein sequence ID" value="KCW86310"/>
    <property type="gene ID" value="EUGRSUZ_B03000"/>
</dbReference>
<feature type="region of interest" description="Disordered" evidence="1">
    <location>
        <begin position="1"/>
        <end position="57"/>
    </location>
</feature>
<evidence type="ECO:0000313" key="2">
    <source>
        <dbReference type="EMBL" id="KCW86310.1"/>
    </source>
</evidence>
<protein>
    <submittedName>
        <fullName evidence="2">Uncharacterized protein</fullName>
    </submittedName>
</protein>
<evidence type="ECO:0000256" key="1">
    <source>
        <dbReference type="SAM" id="MobiDB-lite"/>
    </source>
</evidence>
<organism evidence="2">
    <name type="scientific">Eucalyptus grandis</name>
    <name type="common">Flooded gum</name>
    <dbReference type="NCBI Taxonomy" id="71139"/>
    <lineage>
        <taxon>Eukaryota</taxon>
        <taxon>Viridiplantae</taxon>
        <taxon>Streptophyta</taxon>
        <taxon>Embryophyta</taxon>
        <taxon>Tracheophyta</taxon>
        <taxon>Spermatophyta</taxon>
        <taxon>Magnoliopsida</taxon>
        <taxon>eudicotyledons</taxon>
        <taxon>Gunneridae</taxon>
        <taxon>Pentapetalae</taxon>
        <taxon>rosids</taxon>
        <taxon>malvids</taxon>
        <taxon>Myrtales</taxon>
        <taxon>Myrtaceae</taxon>
        <taxon>Myrtoideae</taxon>
        <taxon>Eucalypteae</taxon>
        <taxon>Eucalyptus</taxon>
    </lineage>
</organism>
<accession>A0A059D7V9</accession>